<comment type="caution">
    <text evidence="3">The sequence shown here is derived from an EMBL/GenBank/DDBJ whole genome shotgun (WGS) entry which is preliminary data.</text>
</comment>
<dbReference type="AlphaFoldDB" id="A0A1G1Z6V3"/>
<evidence type="ECO:0000256" key="1">
    <source>
        <dbReference type="SAM" id="MobiDB-lite"/>
    </source>
</evidence>
<evidence type="ECO:0000313" key="3">
    <source>
        <dbReference type="EMBL" id="OGY59397.1"/>
    </source>
</evidence>
<feature type="domain" description="LTD" evidence="2">
    <location>
        <begin position="122"/>
        <end position="244"/>
    </location>
</feature>
<dbReference type="Pfam" id="PF00932">
    <property type="entry name" value="LTD"/>
    <property type="match status" value="1"/>
</dbReference>
<dbReference type="InterPro" id="IPR001322">
    <property type="entry name" value="Lamin_tail_dom"/>
</dbReference>
<evidence type="ECO:0000313" key="4">
    <source>
        <dbReference type="Proteomes" id="UP000178808"/>
    </source>
</evidence>
<reference evidence="3 4" key="1">
    <citation type="journal article" date="2016" name="Nat. Commun.">
        <title>Thousands of microbial genomes shed light on interconnected biogeochemical processes in an aquifer system.</title>
        <authorList>
            <person name="Anantharaman K."/>
            <person name="Brown C.T."/>
            <person name="Hug L.A."/>
            <person name="Sharon I."/>
            <person name="Castelle C.J."/>
            <person name="Probst A.J."/>
            <person name="Thomas B.C."/>
            <person name="Singh A."/>
            <person name="Wilkins M.J."/>
            <person name="Karaoz U."/>
            <person name="Brodie E.L."/>
            <person name="Williams K.H."/>
            <person name="Hubbard S.S."/>
            <person name="Banfield J.F."/>
        </authorList>
    </citation>
    <scope>NUCLEOTIDE SEQUENCE [LARGE SCALE GENOMIC DNA]</scope>
</reference>
<sequence length="483" mass="52274">MVFLALIFIGWGSYVAWALNLKAEVRALEKAQIQKIVPAREEVPASFNEPSSDSFLAEASHTVREAFSDMFGATGSSGETLVEIINLPTGERTVFETSPDEVSIDSSSDFVSPSLPTLTFCSFAAAQSPSFIGVLINEVAWMGGMSSFNDEWIELKNVSGAAIDISNWQLLDQGGQIAVHFGSGTTILTDGFYLLERSNDDVVSDVSADFIYSGALSNSNEGLRLFDSQCALRDEVFASSSWSAGENDSKRTMERGNNLLWHTFSGGANGGVFGTPRRENSAPVQVATSQTQQNSLQNSQTSQSEETTSSNSSNNTSTPEASSSSEQSTQPTPSQDETSSTKTVFVGDLKIIEVVYDFESVESNKDEGNERIKFKNLTSQNVSLEGLSLQYQYRKTDGALSSFLKRNFDEGSFVSPGNVFVVGANCHPEKKENPTPCIGIDMSWSQALNNSNGAIFLVSNKETLTSIDDENIIDSFSYTATAQ</sequence>
<protein>
    <recommendedName>
        <fullName evidence="2">LTD domain-containing protein</fullName>
    </recommendedName>
</protein>
<evidence type="ECO:0000259" key="2">
    <source>
        <dbReference type="PROSITE" id="PS51841"/>
    </source>
</evidence>
<feature type="compositionally biased region" description="Low complexity" evidence="1">
    <location>
        <begin position="288"/>
        <end position="335"/>
    </location>
</feature>
<dbReference type="EMBL" id="MHIZ01000035">
    <property type="protein sequence ID" value="OGY59397.1"/>
    <property type="molecule type" value="Genomic_DNA"/>
</dbReference>
<name>A0A1G1Z6V3_9BACT</name>
<accession>A0A1G1Z6V3</accession>
<organism evidence="3 4">
    <name type="scientific">Candidatus Colwellbacteria bacterium RIFCSPLOWO2_02_FULL_44_20b</name>
    <dbReference type="NCBI Taxonomy" id="1797691"/>
    <lineage>
        <taxon>Bacteria</taxon>
        <taxon>Candidatus Colwelliibacteriota</taxon>
    </lineage>
</organism>
<dbReference type="PROSITE" id="PS51841">
    <property type="entry name" value="LTD"/>
    <property type="match status" value="2"/>
</dbReference>
<proteinExistence type="predicted"/>
<gene>
    <name evidence="3" type="ORF">A3I31_01165</name>
</gene>
<dbReference type="InterPro" id="IPR036415">
    <property type="entry name" value="Lamin_tail_dom_sf"/>
</dbReference>
<feature type="domain" description="LTD" evidence="2">
    <location>
        <begin position="333"/>
        <end position="480"/>
    </location>
</feature>
<feature type="region of interest" description="Disordered" evidence="1">
    <location>
        <begin position="270"/>
        <end position="341"/>
    </location>
</feature>
<dbReference type="Proteomes" id="UP000178808">
    <property type="component" value="Unassembled WGS sequence"/>
</dbReference>
<dbReference type="Gene3D" id="2.60.40.1260">
    <property type="entry name" value="Lamin Tail domain"/>
    <property type="match status" value="1"/>
</dbReference>
<dbReference type="SUPFAM" id="SSF74853">
    <property type="entry name" value="Lamin A/C globular tail domain"/>
    <property type="match status" value="2"/>
</dbReference>